<feature type="transmembrane region" description="Helical" evidence="1">
    <location>
        <begin position="12"/>
        <end position="29"/>
    </location>
</feature>
<reference evidence="2" key="1">
    <citation type="journal article" date="2007" name="Science">
        <title>Draft genome of the filarial nematode parasite Brugia malayi.</title>
        <authorList>
            <person name="Ghedin E."/>
            <person name="Wang S."/>
            <person name="Spiro D."/>
            <person name="Caler E."/>
            <person name="Zhao Q."/>
            <person name="Crabtree J."/>
            <person name="Allen J.E."/>
            <person name="Delcher A.L."/>
            <person name="Guiliano D.B."/>
            <person name="Miranda-Saavedra D."/>
            <person name="Angiuoli S.V."/>
            <person name="Creasy T."/>
            <person name="Amedeo P."/>
            <person name="Haas B."/>
            <person name="El-Sayed N.M."/>
            <person name="Wortman J.R."/>
            <person name="Feldblyum T."/>
            <person name="Tallon L."/>
            <person name="Schatz M."/>
            <person name="Shumway M."/>
            <person name="Koo H."/>
            <person name="Salzberg S.L."/>
            <person name="Schobel S."/>
            <person name="Pertea M."/>
            <person name="Pop M."/>
            <person name="White O."/>
            <person name="Barton G.J."/>
            <person name="Carlow C.K."/>
            <person name="Crawford M.J."/>
            <person name="Daub J."/>
            <person name="Dimmic M.W."/>
            <person name="Estes C.F."/>
            <person name="Foster J.M."/>
            <person name="Ganatra M."/>
            <person name="Gregory W.F."/>
            <person name="Johnson N.M."/>
            <person name="Jin J."/>
            <person name="Komuniecki R."/>
            <person name="Korf I."/>
            <person name="Kumar S."/>
            <person name="Laney S."/>
            <person name="Li B.W."/>
            <person name="Li W."/>
            <person name="Lindblom T.H."/>
            <person name="Lustigman S."/>
            <person name="Ma D."/>
            <person name="Maina C.V."/>
            <person name="Martin D.M."/>
            <person name="McCarter J.P."/>
            <person name="McReynolds L."/>
            <person name="Mitreva M."/>
            <person name="Nutman T.B."/>
            <person name="Parkinson J."/>
            <person name="Peregrin-Alvarez J.M."/>
            <person name="Poole C."/>
            <person name="Ren Q."/>
            <person name="Saunders L."/>
            <person name="Sluder A.E."/>
            <person name="Smith K."/>
            <person name="Stanke M."/>
            <person name="Unnasch T.R."/>
            <person name="Ware J."/>
            <person name="Wei A.D."/>
            <person name="Weil G."/>
            <person name="Williams D.J."/>
            <person name="Zhang Y."/>
            <person name="Williams S.A."/>
            <person name="Fraser-Liggett C."/>
            <person name="Slatko B."/>
            <person name="Blaxter M.L."/>
            <person name="Scott A.L."/>
        </authorList>
    </citation>
    <scope>NUCLEOTIDE SEQUENCE</scope>
    <source>
        <strain evidence="2">FR3</strain>
    </source>
</reference>
<gene>
    <name evidence="2" type="primary">Bm13206</name>
    <name evidence="2" type="ORF">BM_Bm13206</name>
</gene>
<protein>
    <submittedName>
        <fullName evidence="2">Bm13206</fullName>
    </submittedName>
</protein>
<evidence type="ECO:0000313" key="2">
    <source>
        <dbReference type="EMBL" id="CDQ01676.1"/>
    </source>
</evidence>
<keyword evidence="1" id="KW-1133">Transmembrane helix</keyword>
<accession>A0A1I9G5M7</accession>
<keyword evidence="1" id="KW-0812">Transmembrane</keyword>
<evidence type="ECO:0000256" key="1">
    <source>
        <dbReference type="SAM" id="Phobius"/>
    </source>
</evidence>
<reference evidence="2" key="2">
    <citation type="submission" date="2012-12" db="EMBL/GenBank/DDBJ databases">
        <authorList>
            <consortium name="WormBase Consortium"/>
            <person name="Ghedin E."/>
            <person name="Paulini M."/>
        </authorList>
    </citation>
    <scope>NUCLEOTIDE SEQUENCE</scope>
    <source>
        <strain evidence="2">FR3</strain>
    </source>
</reference>
<keyword evidence="1" id="KW-0472">Membrane</keyword>
<proteinExistence type="predicted"/>
<sequence length="79" mass="9044">MKEVKCSNITASNLLTFILSYIYIINLRYKRFACTEMSYKKRPVIQSDSEQLRHSAVIRPSNIGSTAQSSSIMLLLLRT</sequence>
<name>A0A1I9G5M7_BRUMA</name>
<dbReference type="EMBL" id="LN857023">
    <property type="protein sequence ID" value="CDQ01676.1"/>
    <property type="molecule type" value="Genomic_DNA"/>
</dbReference>
<dbReference type="AlphaFoldDB" id="A0A1I9G5M7"/>
<organism evidence="2">
    <name type="scientific">Brugia malayi</name>
    <name type="common">Filarial nematode worm</name>
    <dbReference type="NCBI Taxonomy" id="6279"/>
    <lineage>
        <taxon>Eukaryota</taxon>
        <taxon>Metazoa</taxon>
        <taxon>Ecdysozoa</taxon>
        <taxon>Nematoda</taxon>
        <taxon>Chromadorea</taxon>
        <taxon>Rhabditida</taxon>
        <taxon>Spirurina</taxon>
        <taxon>Spiruromorpha</taxon>
        <taxon>Filarioidea</taxon>
        <taxon>Onchocercidae</taxon>
        <taxon>Brugia</taxon>
    </lineage>
</organism>